<dbReference type="PANTHER" id="PTHR23155:SF1114">
    <property type="entry name" value="OS02G0475500 PROTEIN"/>
    <property type="match status" value="1"/>
</dbReference>
<reference evidence="6" key="1">
    <citation type="journal article" date="2014" name="Science">
        <title>Ancient hybridizations among the ancestral genomes of bread wheat.</title>
        <authorList>
            <consortium name="International Wheat Genome Sequencing Consortium,"/>
            <person name="Marcussen T."/>
            <person name="Sandve S.R."/>
            <person name="Heier L."/>
            <person name="Spannagl M."/>
            <person name="Pfeifer M."/>
            <person name="Jakobsen K.S."/>
            <person name="Wulff B.B."/>
            <person name="Steuernagel B."/>
            <person name="Mayer K.F."/>
            <person name="Olsen O.A."/>
        </authorList>
    </citation>
    <scope>NUCLEOTIDE SEQUENCE [LARGE SCALE GENOMIC DNA]</scope>
    <source>
        <strain evidence="6">cv. AL8/78</strain>
    </source>
</reference>
<dbReference type="STRING" id="200361.A0A453MSU8"/>
<name>A0A453MSU8_AEGTS</name>
<reference evidence="6" key="2">
    <citation type="journal article" date="2017" name="Nat. Plants">
        <title>The Aegilops tauschii genome reveals multiple impacts of transposons.</title>
        <authorList>
            <person name="Zhao G."/>
            <person name="Zou C."/>
            <person name="Li K."/>
            <person name="Wang K."/>
            <person name="Li T."/>
            <person name="Gao L."/>
            <person name="Zhang X."/>
            <person name="Wang H."/>
            <person name="Yang Z."/>
            <person name="Liu X."/>
            <person name="Jiang W."/>
            <person name="Mao L."/>
            <person name="Kong X."/>
            <person name="Jiao Y."/>
            <person name="Jia J."/>
        </authorList>
    </citation>
    <scope>NUCLEOTIDE SEQUENCE [LARGE SCALE GENOMIC DNA]</scope>
    <source>
        <strain evidence="6">cv. AL8/78</strain>
    </source>
</reference>
<dbReference type="FunFam" id="1.10.10.10:FF:000322">
    <property type="entry name" value="Probable disease resistance protein At1g63360"/>
    <property type="match status" value="1"/>
</dbReference>
<dbReference type="Proteomes" id="UP000015105">
    <property type="component" value="Chromosome 6D"/>
</dbReference>
<dbReference type="Gene3D" id="1.10.10.10">
    <property type="entry name" value="Winged helix-like DNA-binding domain superfamily/Winged helix DNA-binding domain"/>
    <property type="match status" value="1"/>
</dbReference>
<evidence type="ECO:0000259" key="3">
    <source>
        <dbReference type="Pfam" id="PF23559"/>
    </source>
</evidence>
<dbReference type="GO" id="GO:0042742">
    <property type="term" value="P:defense response to bacterium"/>
    <property type="evidence" value="ECO:0007669"/>
    <property type="project" value="UniProtKB-ARBA"/>
</dbReference>
<dbReference type="InterPro" id="IPR042197">
    <property type="entry name" value="Apaf_helical"/>
</dbReference>
<reference evidence="5" key="4">
    <citation type="submission" date="2019-03" db="UniProtKB">
        <authorList>
            <consortium name="EnsemblPlants"/>
        </authorList>
    </citation>
    <scope>IDENTIFICATION</scope>
</reference>
<evidence type="ECO:0000313" key="6">
    <source>
        <dbReference type="Proteomes" id="UP000015105"/>
    </source>
</evidence>
<dbReference type="GO" id="GO:0009626">
    <property type="term" value="P:plant-type hypersensitive response"/>
    <property type="evidence" value="ECO:0007669"/>
    <property type="project" value="UniProtKB-ARBA"/>
</dbReference>
<accession>A0A453MSU8</accession>
<dbReference type="EnsemblPlants" id="AET6Gv20062600.1">
    <property type="protein sequence ID" value="AET6Gv20062600.1"/>
    <property type="gene ID" value="AET6Gv20062600"/>
</dbReference>
<dbReference type="SUPFAM" id="SSF52540">
    <property type="entry name" value="P-loop containing nucleoside triphosphate hydrolases"/>
    <property type="match status" value="1"/>
</dbReference>
<dbReference type="GO" id="GO:0002758">
    <property type="term" value="P:innate immune response-activating signaling pathway"/>
    <property type="evidence" value="ECO:0007669"/>
    <property type="project" value="UniProtKB-ARBA"/>
</dbReference>
<proteinExistence type="predicted"/>
<evidence type="ECO:0000256" key="2">
    <source>
        <dbReference type="ARBA" id="ARBA00022821"/>
    </source>
</evidence>
<feature type="domain" description="Disease resistance R13L4/SHOC-2-like LRR" evidence="4">
    <location>
        <begin position="203"/>
        <end position="495"/>
    </location>
</feature>
<organism evidence="5 6">
    <name type="scientific">Aegilops tauschii subsp. strangulata</name>
    <name type="common">Goatgrass</name>
    <dbReference type="NCBI Taxonomy" id="200361"/>
    <lineage>
        <taxon>Eukaryota</taxon>
        <taxon>Viridiplantae</taxon>
        <taxon>Streptophyta</taxon>
        <taxon>Embryophyta</taxon>
        <taxon>Tracheophyta</taxon>
        <taxon>Spermatophyta</taxon>
        <taxon>Magnoliopsida</taxon>
        <taxon>Liliopsida</taxon>
        <taxon>Poales</taxon>
        <taxon>Poaceae</taxon>
        <taxon>BOP clade</taxon>
        <taxon>Pooideae</taxon>
        <taxon>Triticodae</taxon>
        <taxon>Triticeae</taxon>
        <taxon>Triticinae</taxon>
        <taxon>Aegilops</taxon>
    </lineage>
</organism>
<dbReference type="InterPro" id="IPR027417">
    <property type="entry name" value="P-loop_NTPase"/>
</dbReference>
<dbReference type="InterPro" id="IPR055414">
    <property type="entry name" value="LRR_R13L4/SHOC2-like"/>
</dbReference>
<dbReference type="InterPro" id="IPR058922">
    <property type="entry name" value="WHD_DRP"/>
</dbReference>
<evidence type="ECO:0000259" key="4">
    <source>
        <dbReference type="Pfam" id="PF23598"/>
    </source>
</evidence>
<evidence type="ECO:0000313" key="5">
    <source>
        <dbReference type="EnsemblPlants" id="AET6Gv20062600.1"/>
    </source>
</evidence>
<dbReference type="Pfam" id="PF23559">
    <property type="entry name" value="WHD_DRP"/>
    <property type="match status" value="1"/>
</dbReference>
<dbReference type="GO" id="GO:0043531">
    <property type="term" value="F:ADP binding"/>
    <property type="evidence" value="ECO:0007669"/>
    <property type="project" value="InterPro"/>
</dbReference>
<dbReference type="InterPro" id="IPR044974">
    <property type="entry name" value="Disease_R_plants"/>
</dbReference>
<dbReference type="InterPro" id="IPR032675">
    <property type="entry name" value="LRR_dom_sf"/>
</dbReference>
<dbReference type="InterPro" id="IPR036388">
    <property type="entry name" value="WH-like_DNA-bd_sf"/>
</dbReference>
<evidence type="ECO:0000256" key="1">
    <source>
        <dbReference type="ARBA" id="ARBA00022737"/>
    </source>
</evidence>
<sequence>MLEQARHTLQKCDGLPLAISTIGGFLATMPKTDIEWKKMNDNISTELVINPELRGIKTILMRSYDGLPYHLKAAFLYLSIFPDDHKIRWGRLVRRWIAEGYSRDMHGMTAIELCQRYFDELMDRSMILPGDGIDQYNRKNNSCQLHDMIREICISKAREENLVFTLEEGCCLSDTQGAIHNLVIGSNCKRDKDVLESMLDLSHVRSLTVFGQWRSFFISDSMRFLRVLDLEDTLELRNCHLDKIGQLRHLKYLSVRGCSRISCLPNSLGNLSHLETLDVRGTRLNELPKTFTNLQQLQHLRGDSLFFMPQVLDVCLNRHDLFNLYRFSGGIAKLKGLYTLGNVFVSCGNGKATVKKIGDLSQLRKLKVQGINELDSCELWSAIAGHSQLLSLSVERQSSGVLDGCLCEGLSPPISLESLTLDGELTKATEWIGKLQNLSKLVLEHSELKQDDDAIQALGFLPNLAVLRLNTCSFEGTKLHFQSSSFLNLMVLELYVLGVNSIKLPFLLLGFQKTTTNLFVTNNYQNQR</sequence>
<dbReference type="Pfam" id="PF23598">
    <property type="entry name" value="LRR_14"/>
    <property type="match status" value="1"/>
</dbReference>
<keyword evidence="1" id="KW-0677">Repeat</keyword>
<reference evidence="5" key="5">
    <citation type="journal article" date="2021" name="G3 (Bethesda)">
        <title>Aegilops tauschii genome assembly Aet v5.0 features greater sequence contiguity and improved annotation.</title>
        <authorList>
            <person name="Wang L."/>
            <person name="Zhu T."/>
            <person name="Rodriguez J.C."/>
            <person name="Deal K.R."/>
            <person name="Dubcovsky J."/>
            <person name="McGuire P.E."/>
            <person name="Lux T."/>
            <person name="Spannagl M."/>
            <person name="Mayer K.F.X."/>
            <person name="Baldrich P."/>
            <person name="Meyers B.C."/>
            <person name="Huo N."/>
            <person name="Gu Y.Q."/>
            <person name="Zhou H."/>
            <person name="Devos K.M."/>
            <person name="Bennetzen J.L."/>
            <person name="Unver T."/>
            <person name="Budak H."/>
            <person name="Gulick P.J."/>
            <person name="Galiba G."/>
            <person name="Kalapos B."/>
            <person name="Nelson D.R."/>
            <person name="Li P."/>
            <person name="You F.M."/>
            <person name="Luo M.C."/>
            <person name="Dvorak J."/>
        </authorList>
    </citation>
    <scope>NUCLEOTIDE SEQUENCE [LARGE SCALE GENOMIC DNA]</scope>
    <source>
        <strain evidence="5">cv. AL8/78</strain>
    </source>
</reference>
<keyword evidence="6" id="KW-1185">Reference proteome</keyword>
<protein>
    <submittedName>
        <fullName evidence="5">Uncharacterized protein</fullName>
    </submittedName>
</protein>
<feature type="domain" description="Disease resistance protein winged helix" evidence="3">
    <location>
        <begin position="80"/>
        <end position="152"/>
    </location>
</feature>
<reference evidence="5" key="3">
    <citation type="journal article" date="2017" name="Nature">
        <title>Genome sequence of the progenitor of the wheat D genome Aegilops tauschii.</title>
        <authorList>
            <person name="Luo M.C."/>
            <person name="Gu Y.Q."/>
            <person name="Puiu D."/>
            <person name="Wang H."/>
            <person name="Twardziok S.O."/>
            <person name="Deal K.R."/>
            <person name="Huo N."/>
            <person name="Zhu T."/>
            <person name="Wang L."/>
            <person name="Wang Y."/>
            <person name="McGuire P.E."/>
            <person name="Liu S."/>
            <person name="Long H."/>
            <person name="Ramasamy R.K."/>
            <person name="Rodriguez J.C."/>
            <person name="Van S.L."/>
            <person name="Yuan L."/>
            <person name="Wang Z."/>
            <person name="Xia Z."/>
            <person name="Xiao L."/>
            <person name="Anderson O.D."/>
            <person name="Ouyang S."/>
            <person name="Liang Y."/>
            <person name="Zimin A.V."/>
            <person name="Pertea G."/>
            <person name="Qi P."/>
            <person name="Bennetzen J.L."/>
            <person name="Dai X."/>
            <person name="Dawson M.W."/>
            <person name="Muller H.G."/>
            <person name="Kugler K."/>
            <person name="Rivarola-Duarte L."/>
            <person name="Spannagl M."/>
            <person name="Mayer K.F.X."/>
            <person name="Lu F.H."/>
            <person name="Bevan M.W."/>
            <person name="Leroy P."/>
            <person name="Li P."/>
            <person name="You F.M."/>
            <person name="Sun Q."/>
            <person name="Liu Z."/>
            <person name="Lyons E."/>
            <person name="Wicker T."/>
            <person name="Salzberg S.L."/>
            <person name="Devos K.M."/>
            <person name="Dvorak J."/>
        </authorList>
    </citation>
    <scope>NUCLEOTIDE SEQUENCE [LARGE SCALE GENOMIC DNA]</scope>
    <source>
        <strain evidence="5">cv. AL8/78</strain>
    </source>
</reference>
<dbReference type="PANTHER" id="PTHR23155">
    <property type="entry name" value="DISEASE RESISTANCE PROTEIN RP"/>
    <property type="match status" value="1"/>
</dbReference>
<dbReference type="SUPFAM" id="SSF52058">
    <property type="entry name" value="L domain-like"/>
    <property type="match status" value="1"/>
</dbReference>
<keyword evidence="2" id="KW-0611">Plant defense</keyword>
<dbReference type="Gramene" id="AET6Gv20062600.1">
    <property type="protein sequence ID" value="AET6Gv20062600.1"/>
    <property type="gene ID" value="AET6Gv20062600"/>
</dbReference>
<dbReference type="Gene3D" id="3.80.10.10">
    <property type="entry name" value="Ribonuclease Inhibitor"/>
    <property type="match status" value="1"/>
</dbReference>
<dbReference type="Gene3D" id="1.10.8.430">
    <property type="entry name" value="Helical domain of apoptotic protease-activating factors"/>
    <property type="match status" value="1"/>
</dbReference>
<dbReference type="AlphaFoldDB" id="A0A453MSU8"/>